<dbReference type="AlphaFoldDB" id="A0A6A6ZNN2"/>
<feature type="region of interest" description="Disordered" evidence="1">
    <location>
        <begin position="328"/>
        <end position="348"/>
    </location>
</feature>
<sequence>MPTFSGPISPSPSISHPPLIVKRAATSRIAYKSNLERVKTRTGLPLTLNAATGPATILACADSGSEENIISLDLAQALSYEIDASALQKRQFMLANGSIIEAVGAIVVECSFGLEENPAVAPMSCIFYVFMKLASPLIMGFAFLEQTMTLSKHRHRLIKTPRPAHRPLQVYSVGRPRNQLFCYLNTLYVPAIPDSGSEINLMTRRFAQKKGFSIEEGKEVVEFADGSVAMTTGIVRGRLEVRKYEGSLKLTRIPEVLFYLLENLRHDLIIGEDPLEELDIFASGQHLLFPAWDTTGPSALNRIRHLGTFDDVLSRVKKTLGRNRTRQLLSTPNGISVPNTFADQQENDRREREEIRIALLPIDQQGSAIAAETLRQAQYDNTSRSNP</sequence>
<proteinExistence type="predicted"/>
<dbReference type="CDD" id="cd00303">
    <property type="entry name" value="retropepsin_like"/>
    <property type="match status" value="2"/>
</dbReference>
<evidence type="ECO:0008006" key="4">
    <source>
        <dbReference type="Google" id="ProtNLM"/>
    </source>
</evidence>
<dbReference type="Gene3D" id="2.40.70.10">
    <property type="entry name" value="Acid Proteases"/>
    <property type="match status" value="1"/>
</dbReference>
<protein>
    <recommendedName>
        <fullName evidence="4">Peptidase A2 domain-containing protein</fullName>
    </recommendedName>
</protein>
<gene>
    <name evidence="2" type="ORF">CC86DRAFT_300401</name>
</gene>
<reference evidence="2" key="1">
    <citation type="journal article" date="2020" name="Stud. Mycol.">
        <title>101 Dothideomycetes genomes: a test case for predicting lifestyles and emergence of pathogens.</title>
        <authorList>
            <person name="Haridas S."/>
            <person name="Albert R."/>
            <person name="Binder M."/>
            <person name="Bloem J."/>
            <person name="Labutti K."/>
            <person name="Salamov A."/>
            <person name="Andreopoulos B."/>
            <person name="Baker S."/>
            <person name="Barry K."/>
            <person name="Bills G."/>
            <person name="Bluhm B."/>
            <person name="Cannon C."/>
            <person name="Castanera R."/>
            <person name="Culley D."/>
            <person name="Daum C."/>
            <person name="Ezra D."/>
            <person name="Gonzalez J."/>
            <person name="Henrissat B."/>
            <person name="Kuo A."/>
            <person name="Liang C."/>
            <person name="Lipzen A."/>
            <person name="Lutzoni F."/>
            <person name="Magnuson J."/>
            <person name="Mondo S."/>
            <person name="Nolan M."/>
            <person name="Ohm R."/>
            <person name="Pangilinan J."/>
            <person name="Park H.-J."/>
            <person name="Ramirez L."/>
            <person name="Alfaro M."/>
            <person name="Sun H."/>
            <person name="Tritt A."/>
            <person name="Yoshinaga Y."/>
            <person name="Zwiers L.-H."/>
            <person name="Turgeon B."/>
            <person name="Goodwin S."/>
            <person name="Spatafora J."/>
            <person name="Crous P."/>
            <person name="Grigoriev I."/>
        </authorList>
    </citation>
    <scope>NUCLEOTIDE SEQUENCE</scope>
    <source>
        <strain evidence="2">CBS 113818</strain>
    </source>
</reference>
<dbReference type="InterPro" id="IPR021109">
    <property type="entry name" value="Peptidase_aspartic_dom_sf"/>
</dbReference>
<dbReference type="OrthoDB" id="6079484at2759"/>
<dbReference type="EMBL" id="MU006234">
    <property type="protein sequence ID" value="KAF2822690.1"/>
    <property type="molecule type" value="Genomic_DNA"/>
</dbReference>
<dbReference type="Proteomes" id="UP000799424">
    <property type="component" value="Unassembled WGS sequence"/>
</dbReference>
<accession>A0A6A6ZNN2</accession>
<evidence type="ECO:0000313" key="3">
    <source>
        <dbReference type="Proteomes" id="UP000799424"/>
    </source>
</evidence>
<evidence type="ECO:0000256" key="1">
    <source>
        <dbReference type="SAM" id="MobiDB-lite"/>
    </source>
</evidence>
<feature type="compositionally biased region" description="Polar residues" evidence="1">
    <location>
        <begin position="328"/>
        <end position="344"/>
    </location>
</feature>
<organism evidence="2 3">
    <name type="scientific">Ophiobolus disseminans</name>
    <dbReference type="NCBI Taxonomy" id="1469910"/>
    <lineage>
        <taxon>Eukaryota</taxon>
        <taxon>Fungi</taxon>
        <taxon>Dikarya</taxon>
        <taxon>Ascomycota</taxon>
        <taxon>Pezizomycotina</taxon>
        <taxon>Dothideomycetes</taxon>
        <taxon>Pleosporomycetidae</taxon>
        <taxon>Pleosporales</taxon>
        <taxon>Pleosporineae</taxon>
        <taxon>Phaeosphaeriaceae</taxon>
        <taxon>Ophiobolus</taxon>
    </lineage>
</organism>
<keyword evidence="3" id="KW-1185">Reference proteome</keyword>
<evidence type="ECO:0000313" key="2">
    <source>
        <dbReference type="EMBL" id="KAF2822690.1"/>
    </source>
</evidence>
<name>A0A6A6ZNN2_9PLEO</name>